<feature type="binding site" evidence="9">
    <location>
        <position position="82"/>
    </location>
    <ligand>
        <name>4-amino-2-methyl-5-(diphosphooxymethyl)pyrimidine</name>
        <dbReference type="ChEBI" id="CHEBI:57841"/>
    </ligand>
</feature>
<evidence type="ECO:0000256" key="4">
    <source>
        <dbReference type="ARBA" id="ARBA00022842"/>
    </source>
</evidence>
<dbReference type="InterPro" id="IPR034291">
    <property type="entry name" value="TMP_synthase"/>
</dbReference>
<dbReference type="CDD" id="cd00564">
    <property type="entry name" value="TMP_TenI"/>
    <property type="match status" value="1"/>
</dbReference>
<dbReference type="PANTHER" id="PTHR20857:SF23">
    <property type="entry name" value="THIAMINE BIOSYNTHETIC BIFUNCTIONAL ENZYME"/>
    <property type="match status" value="1"/>
</dbReference>
<dbReference type="EC" id="2.5.1.3" evidence="9"/>
<dbReference type="InterPro" id="IPR036206">
    <property type="entry name" value="ThiamineP_synth_sf"/>
</dbReference>
<dbReference type="GO" id="GO:0009228">
    <property type="term" value="P:thiamine biosynthetic process"/>
    <property type="evidence" value="ECO:0007669"/>
    <property type="project" value="UniProtKB-KW"/>
</dbReference>
<gene>
    <name evidence="9 12" type="primary">thiE</name>
    <name evidence="12" type="ORF">ERS852571_00676</name>
</gene>
<comment type="cofactor">
    <cofactor evidence="9">
        <name>Mg(2+)</name>
        <dbReference type="ChEBI" id="CHEBI:18420"/>
    </cofactor>
    <text evidence="9">Binds 1 Mg(2+) ion per subunit.</text>
</comment>
<dbReference type="EMBL" id="CYXY01000003">
    <property type="protein sequence ID" value="CUM80432.1"/>
    <property type="molecule type" value="Genomic_DNA"/>
</dbReference>
<dbReference type="NCBIfam" id="TIGR00693">
    <property type="entry name" value="thiE"/>
    <property type="match status" value="1"/>
</dbReference>
<evidence type="ECO:0000313" key="12">
    <source>
        <dbReference type="EMBL" id="CUM80432.1"/>
    </source>
</evidence>
<dbReference type="FunFam" id="3.20.20.70:FF:000096">
    <property type="entry name" value="Thiamine-phosphate synthase"/>
    <property type="match status" value="1"/>
</dbReference>
<evidence type="ECO:0000256" key="6">
    <source>
        <dbReference type="ARBA" id="ARBA00047334"/>
    </source>
</evidence>
<feature type="binding site" evidence="9">
    <location>
        <position position="150"/>
    </location>
    <ligand>
        <name>4-amino-2-methyl-5-(diphosphooxymethyl)pyrimidine</name>
        <dbReference type="ChEBI" id="CHEBI:57841"/>
    </ligand>
</feature>
<name>A0A173RR47_ANAHA</name>
<keyword evidence="2 9" id="KW-0808">Transferase</keyword>
<feature type="binding site" evidence="9">
    <location>
        <begin position="50"/>
        <end position="54"/>
    </location>
    <ligand>
        <name>4-amino-2-methyl-5-(diphosphooxymethyl)pyrimidine</name>
        <dbReference type="ChEBI" id="CHEBI:57841"/>
    </ligand>
</feature>
<feature type="binding site" evidence="9">
    <location>
        <position position="177"/>
    </location>
    <ligand>
        <name>2-[(2R,5Z)-2-carboxy-4-methylthiazol-5(2H)-ylidene]ethyl phosphate</name>
        <dbReference type="ChEBI" id="CHEBI:62899"/>
    </ligand>
</feature>
<evidence type="ECO:0000256" key="1">
    <source>
        <dbReference type="ARBA" id="ARBA00005165"/>
    </source>
</evidence>
<feature type="binding site" evidence="9">
    <location>
        <begin position="147"/>
        <end position="149"/>
    </location>
    <ligand>
        <name>2-[(2R,5Z)-2-carboxy-4-methylthiazol-5(2H)-ylidene]ethyl phosphate</name>
        <dbReference type="ChEBI" id="CHEBI:62899"/>
    </ligand>
</feature>
<dbReference type="InterPro" id="IPR013785">
    <property type="entry name" value="Aldolase_TIM"/>
</dbReference>
<feature type="binding site" evidence="9">
    <location>
        <position position="121"/>
    </location>
    <ligand>
        <name>4-amino-2-methyl-5-(diphosphooxymethyl)pyrimidine</name>
        <dbReference type="ChEBI" id="CHEBI:57841"/>
    </ligand>
</feature>
<dbReference type="Gene3D" id="3.20.20.70">
    <property type="entry name" value="Aldolase class I"/>
    <property type="match status" value="1"/>
</dbReference>
<dbReference type="GO" id="GO:0005737">
    <property type="term" value="C:cytoplasm"/>
    <property type="evidence" value="ECO:0007669"/>
    <property type="project" value="TreeGrafter"/>
</dbReference>
<dbReference type="PANTHER" id="PTHR20857">
    <property type="entry name" value="THIAMINE-PHOSPHATE PYROPHOSPHORYLASE"/>
    <property type="match status" value="1"/>
</dbReference>
<dbReference type="RefSeq" id="WP_055072388.1">
    <property type="nucleotide sequence ID" value="NZ_CYXY01000003.1"/>
</dbReference>
<dbReference type="InterPro" id="IPR022998">
    <property type="entry name" value="ThiamineP_synth_TenI"/>
</dbReference>
<dbReference type="AlphaFoldDB" id="A0A173RR47"/>
<accession>A0A173RR47</accession>
<evidence type="ECO:0000256" key="5">
    <source>
        <dbReference type="ARBA" id="ARBA00022977"/>
    </source>
</evidence>
<comment type="similarity">
    <text evidence="9 10">Belongs to the thiamine-phosphate synthase family.</text>
</comment>
<dbReference type="GO" id="GO:0004789">
    <property type="term" value="F:thiamine-phosphate diphosphorylase activity"/>
    <property type="evidence" value="ECO:0007669"/>
    <property type="project" value="UniProtKB-UniRule"/>
</dbReference>
<feature type="binding site" evidence="9">
    <location>
        <begin position="197"/>
        <end position="198"/>
    </location>
    <ligand>
        <name>2-[(2R,5Z)-2-carboxy-4-methylthiazol-5(2H)-ylidene]ethyl phosphate</name>
        <dbReference type="ChEBI" id="CHEBI:62899"/>
    </ligand>
</feature>
<comment type="catalytic activity">
    <reaction evidence="6 9 10">
        <text>4-methyl-5-(2-phosphooxyethyl)-thiazole + 4-amino-2-methyl-5-(diphosphooxymethyl)pyrimidine + H(+) = thiamine phosphate + diphosphate</text>
        <dbReference type="Rhea" id="RHEA:22328"/>
        <dbReference type="ChEBI" id="CHEBI:15378"/>
        <dbReference type="ChEBI" id="CHEBI:33019"/>
        <dbReference type="ChEBI" id="CHEBI:37575"/>
        <dbReference type="ChEBI" id="CHEBI:57841"/>
        <dbReference type="ChEBI" id="CHEBI:58296"/>
        <dbReference type="EC" id="2.5.1.3"/>
    </reaction>
</comment>
<feature type="binding site" evidence="9">
    <location>
        <position position="102"/>
    </location>
    <ligand>
        <name>Mg(2+)</name>
        <dbReference type="ChEBI" id="CHEBI:18420"/>
    </ligand>
</feature>
<protein>
    <recommendedName>
        <fullName evidence="9">Thiamine-phosphate synthase</fullName>
        <shortName evidence="9">TP synthase</shortName>
        <shortName evidence="9">TPS</shortName>
        <ecNumber evidence="9">2.5.1.3</ecNumber>
    </recommendedName>
    <alternativeName>
        <fullName evidence="9">Thiamine-phosphate pyrophosphorylase</fullName>
        <shortName evidence="9">TMP pyrophosphorylase</shortName>
        <shortName evidence="9">TMP-PPase</shortName>
    </alternativeName>
</protein>
<keyword evidence="4 9" id="KW-0460">Magnesium</keyword>
<dbReference type="GO" id="GO:0000287">
    <property type="term" value="F:magnesium ion binding"/>
    <property type="evidence" value="ECO:0007669"/>
    <property type="project" value="UniProtKB-UniRule"/>
</dbReference>
<evidence type="ECO:0000256" key="11">
    <source>
        <dbReference type="RuleBase" id="RU004253"/>
    </source>
</evidence>
<evidence type="ECO:0000256" key="7">
    <source>
        <dbReference type="ARBA" id="ARBA00047851"/>
    </source>
</evidence>
<comment type="catalytic activity">
    <reaction evidence="8 9 10">
        <text>2-[(2R,5Z)-2-carboxy-4-methylthiazol-5(2H)-ylidene]ethyl phosphate + 4-amino-2-methyl-5-(diphosphooxymethyl)pyrimidine + 2 H(+) = thiamine phosphate + CO2 + diphosphate</text>
        <dbReference type="Rhea" id="RHEA:47844"/>
        <dbReference type="ChEBI" id="CHEBI:15378"/>
        <dbReference type="ChEBI" id="CHEBI:16526"/>
        <dbReference type="ChEBI" id="CHEBI:33019"/>
        <dbReference type="ChEBI" id="CHEBI:37575"/>
        <dbReference type="ChEBI" id="CHEBI:57841"/>
        <dbReference type="ChEBI" id="CHEBI:62899"/>
        <dbReference type="EC" id="2.5.1.3"/>
    </reaction>
</comment>
<dbReference type="HAMAP" id="MF_00097">
    <property type="entry name" value="TMP_synthase"/>
    <property type="match status" value="1"/>
</dbReference>
<keyword evidence="3 9" id="KW-0479">Metal-binding</keyword>
<dbReference type="Pfam" id="PF02581">
    <property type="entry name" value="TMP-TENI"/>
    <property type="match status" value="1"/>
</dbReference>
<feature type="binding site" evidence="9">
    <location>
        <position position="83"/>
    </location>
    <ligand>
        <name>Mg(2+)</name>
        <dbReference type="ChEBI" id="CHEBI:18420"/>
    </ligand>
</feature>
<evidence type="ECO:0000256" key="10">
    <source>
        <dbReference type="RuleBase" id="RU003826"/>
    </source>
</evidence>
<evidence type="ECO:0000256" key="3">
    <source>
        <dbReference type="ARBA" id="ARBA00022723"/>
    </source>
</evidence>
<keyword evidence="5 9" id="KW-0784">Thiamine biosynthesis</keyword>
<comment type="pathway">
    <text evidence="1 9 11">Cofactor biosynthesis; thiamine diphosphate biosynthesis; thiamine phosphate from 4-amino-2-methyl-5-diphosphomethylpyrimidine and 4-methyl-5-(2-phosphoethyl)-thiazole: step 1/1.</text>
</comment>
<evidence type="ECO:0000313" key="13">
    <source>
        <dbReference type="Proteomes" id="UP000095553"/>
    </source>
</evidence>
<comment type="catalytic activity">
    <reaction evidence="7 9 10">
        <text>2-(2-carboxy-4-methylthiazol-5-yl)ethyl phosphate + 4-amino-2-methyl-5-(diphosphooxymethyl)pyrimidine + 2 H(+) = thiamine phosphate + CO2 + diphosphate</text>
        <dbReference type="Rhea" id="RHEA:47848"/>
        <dbReference type="ChEBI" id="CHEBI:15378"/>
        <dbReference type="ChEBI" id="CHEBI:16526"/>
        <dbReference type="ChEBI" id="CHEBI:33019"/>
        <dbReference type="ChEBI" id="CHEBI:37575"/>
        <dbReference type="ChEBI" id="CHEBI:57841"/>
        <dbReference type="ChEBI" id="CHEBI:62890"/>
        <dbReference type="EC" id="2.5.1.3"/>
    </reaction>
</comment>
<dbReference type="GO" id="GO:0009229">
    <property type="term" value="P:thiamine diphosphate biosynthetic process"/>
    <property type="evidence" value="ECO:0007669"/>
    <property type="project" value="UniProtKB-UniRule"/>
</dbReference>
<evidence type="ECO:0000256" key="8">
    <source>
        <dbReference type="ARBA" id="ARBA00047883"/>
    </source>
</evidence>
<dbReference type="UniPathway" id="UPA00060">
    <property type="reaction ID" value="UER00141"/>
</dbReference>
<evidence type="ECO:0000256" key="2">
    <source>
        <dbReference type="ARBA" id="ARBA00022679"/>
    </source>
</evidence>
<dbReference type="Proteomes" id="UP000095553">
    <property type="component" value="Unassembled WGS sequence"/>
</dbReference>
<organism evidence="12 13">
    <name type="scientific">Anaerostipes hadrus</name>
    <dbReference type="NCBI Taxonomy" id="649756"/>
    <lineage>
        <taxon>Bacteria</taxon>
        <taxon>Bacillati</taxon>
        <taxon>Bacillota</taxon>
        <taxon>Clostridia</taxon>
        <taxon>Lachnospirales</taxon>
        <taxon>Lachnospiraceae</taxon>
        <taxon>Anaerostipes</taxon>
    </lineage>
</organism>
<dbReference type="SUPFAM" id="SSF51391">
    <property type="entry name" value="Thiamin phosphate synthase"/>
    <property type="match status" value="1"/>
</dbReference>
<comment type="function">
    <text evidence="9">Condenses 4-methyl-5-(beta-hydroxyethyl)thiazole monophosphate (THZ-P) and 2-methyl-4-amino-5-hydroxymethyl pyrimidine pyrophosphate (HMP-PP) to form thiamine monophosphate (TMP).</text>
</comment>
<evidence type="ECO:0000256" key="9">
    <source>
        <dbReference type="HAMAP-Rule" id="MF_00097"/>
    </source>
</evidence>
<reference evidence="12 13" key="1">
    <citation type="submission" date="2015-09" db="EMBL/GenBank/DDBJ databases">
        <authorList>
            <consortium name="Pathogen Informatics"/>
        </authorList>
    </citation>
    <scope>NUCLEOTIDE SEQUENCE [LARGE SCALE GENOMIC DNA]</scope>
    <source>
        <strain evidence="12 13">2789STDY5834959</strain>
    </source>
</reference>
<sequence length="223" mass="24480">MQNGWKGAVKLRVNADAMTLYAVTDRTWVKDTTLMDQVKEALEGGITFLQLREKHLSKEEFIKEAREMKELSKEYKVPFVINDNIEVALAVDADGVHIGQNDMSVEEARKLLGEDKIIGVSAHNVEEAIKAQKGGADYLGVGAVCATSTKKDANVVSKEEIKKICHTVEIPVVAIGGIKKENIKTLEGTDVDGVAVVSAIFAAKDIKKDTKQLRSLVEEMKQK</sequence>
<proteinExistence type="inferred from homology"/>